<accession>A0ABQ6TNM1</accession>
<gene>
    <name evidence="1" type="ORF">F6V30_08235</name>
</gene>
<dbReference type="RefSeq" id="WP_151156513.1">
    <property type="nucleotide sequence ID" value="NZ_VZRA01000002.1"/>
</dbReference>
<comment type="caution">
    <text evidence="1">The sequence shown here is derived from an EMBL/GenBank/DDBJ whole genome shotgun (WGS) entry which is preliminary data.</text>
</comment>
<reference evidence="1 2" key="1">
    <citation type="journal article" date="2020" name="Microorganisms">
        <title>Description of Three Novel Members in the Family Geobacteraceae, Oryzomonas japonicum gen. nov., sp. nov., Oryzomonas sagensis sp. nov., and Oryzomonas ruber sp. nov.</title>
        <authorList>
            <person name="Xu Z."/>
            <person name="Masuda Y."/>
            <person name="Hayakawa C."/>
            <person name="Ushijima N."/>
            <person name="Kawano K."/>
            <person name="Shiratori Y."/>
            <person name="Senoo K."/>
            <person name="Itoh H."/>
        </authorList>
    </citation>
    <scope>NUCLEOTIDE SEQUENCE [LARGE SCALE GENOMIC DNA]</scope>
    <source>
        <strain evidence="1 2">Red100</strain>
    </source>
</reference>
<evidence type="ECO:0000313" key="2">
    <source>
        <dbReference type="Proteomes" id="UP000798046"/>
    </source>
</evidence>
<dbReference type="Proteomes" id="UP000798046">
    <property type="component" value="Unassembled WGS sequence"/>
</dbReference>
<protein>
    <submittedName>
        <fullName evidence="1">Uncharacterized protein</fullName>
    </submittedName>
</protein>
<keyword evidence="2" id="KW-1185">Reference proteome</keyword>
<proteinExistence type="predicted"/>
<organism evidence="1 2">
    <name type="scientific">Oryzomonas sagensis</name>
    <dbReference type="NCBI Taxonomy" id="2603857"/>
    <lineage>
        <taxon>Bacteria</taxon>
        <taxon>Pseudomonadati</taxon>
        <taxon>Thermodesulfobacteriota</taxon>
        <taxon>Desulfuromonadia</taxon>
        <taxon>Geobacterales</taxon>
        <taxon>Geobacteraceae</taxon>
        <taxon>Oryzomonas</taxon>
    </lineage>
</organism>
<dbReference type="EMBL" id="VZRA01000002">
    <property type="protein sequence ID" value="KAB0670140.1"/>
    <property type="molecule type" value="Genomic_DNA"/>
</dbReference>
<evidence type="ECO:0000313" key="1">
    <source>
        <dbReference type="EMBL" id="KAB0670140.1"/>
    </source>
</evidence>
<sequence>MNKNPFQAYVDEIERLKNDLFEARYTILNLMPEKFERLLKGYYQVKSRQEGYAWEHDVAEQIIAEANILSKEEGSFLEDRAYCPLCGRGSNSPYDRGFAIPEGLRRHLTGWGNNSRCDVMEAAFRLARDHWHRSFHEKEEQEKKEKEQILFERRRKETLFFVDLYSQPCLLEEGVYTYDGRVRNEEELLWAEQRLHGLGVNSLIEGNVKKYIDEYEEYLVLADPRVNGKISFKVYRKPLIKKGKIGVKRPLYQSFYMQDAWKNDLPAKYTSRVRECINSLKR</sequence>
<name>A0ABQ6TNM1_9BACT</name>